<keyword evidence="3" id="KW-0255">Endonuclease</keyword>
<keyword evidence="4" id="KW-1185">Reference proteome</keyword>
<feature type="domain" description="Endonuclease/exonuclease/phosphatase" evidence="2">
    <location>
        <begin position="101"/>
        <end position="307"/>
    </location>
</feature>
<dbReference type="InterPro" id="IPR005135">
    <property type="entry name" value="Endo/exonuclease/phosphatase"/>
</dbReference>
<keyword evidence="1" id="KW-1133">Transmembrane helix</keyword>
<dbReference type="Proteomes" id="UP001056336">
    <property type="component" value="Chromosome"/>
</dbReference>
<reference evidence="3" key="1">
    <citation type="journal article" date="2018" name="Int. J. Syst. Evol. Microbiol.">
        <title>Jatrophihabitans telluris sp. nov., isolated from sediment soil of lava forest wetlands and the emended description of the genus Jatrophihabitans.</title>
        <authorList>
            <person name="Lee K.C."/>
            <person name="Suh M.K."/>
            <person name="Eom M.K."/>
            <person name="Kim K.K."/>
            <person name="Kim J.S."/>
            <person name="Kim D.S."/>
            <person name="Ko S.H."/>
            <person name="Shin Y.K."/>
            <person name="Lee J.S."/>
        </authorList>
    </citation>
    <scope>NUCLEOTIDE SEQUENCE</scope>
    <source>
        <strain evidence="3">N237</strain>
    </source>
</reference>
<gene>
    <name evidence="3" type="ORF">M6D93_16380</name>
</gene>
<dbReference type="EMBL" id="CP097332">
    <property type="protein sequence ID" value="UQX87864.1"/>
    <property type="molecule type" value="Genomic_DNA"/>
</dbReference>
<dbReference type="RefSeq" id="WP_249770809.1">
    <property type="nucleotide sequence ID" value="NZ_CP097332.1"/>
</dbReference>
<evidence type="ECO:0000313" key="3">
    <source>
        <dbReference type="EMBL" id="UQX87864.1"/>
    </source>
</evidence>
<organism evidence="3 4">
    <name type="scientific">Jatrophihabitans telluris</name>
    <dbReference type="NCBI Taxonomy" id="2038343"/>
    <lineage>
        <taxon>Bacteria</taxon>
        <taxon>Bacillati</taxon>
        <taxon>Actinomycetota</taxon>
        <taxon>Actinomycetes</taxon>
        <taxon>Jatrophihabitantales</taxon>
        <taxon>Jatrophihabitantaceae</taxon>
        <taxon>Jatrophihabitans</taxon>
    </lineage>
</organism>
<feature type="transmembrane region" description="Helical" evidence="1">
    <location>
        <begin position="37"/>
        <end position="57"/>
    </location>
</feature>
<proteinExistence type="predicted"/>
<sequence>MSKIAEVRPLTLLLWLLMVLPACSLLARNVASSNHVLVLAACAAPFSVIFALPALIVGATSRRWFTLTAAAVLIVLVLLPSALTVLRRSPATAGRPQLRVLSLNMRLGQADPNRLVAEVLSHRVDVLAVQELTGSALTRLQAAGLSRLLPHEFVDPRPGAGGVGLFSRFPLGDERSYTGFNNGVLSASLVAPGLPETHVLSSHLGAPWPQSGTRWFTESRLLTDVLKQIPGPLIDAGDFNATTSLRVLRDLISRTGTADAATQAGAATIRTYPANGPLPPLLGIDHVLLRTLKAGTVRTISVPGTDHRALLVTVVAA</sequence>
<accession>A0ABY4QYA0</accession>
<keyword evidence="3" id="KW-0378">Hydrolase</keyword>
<evidence type="ECO:0000259" key="2">
    <source>
        <dbReference type="Pfam" id="PF03372"/>
    </source>
</evidence>
<dbReference type="GO" id="GO:0004519">
    <property type="term" value="F:endonuclease activity"/>
    <property type="evidence" value="ECO:0007669"/>
    <property type="project" value="UniProtKB-KW"/>
</dbReference>
<keyword evidence="1" id="KW-0472">Membrane</keyword>
<evidence type="ECO:0000313" key="4">
    <source>
        <dbReference type="Proteomes" id="UP001056336"/>
    </source>
</evidence>
<dbReference type="Pfam" id="PF03372">
    <property type="entry name" value="Exo_endo_phos"/>
    <property type="match status" value="1"/>
</dbReference>
<keyword evidence="3" id="KW-0540">Nuclease</keyword>
<dbReference type="InterPro" id="IPR036691">
    <property type="entry name" value="Endo/exonu/phosph_ase_sf"/>
</dbReference>
<reference evidence="3" key="2">
    <citation type="submission" date="2022-05" db="EMBL/GenBank/DDBJ databases">
        <authorList>
            <person name="Kim J.-S."/>
            <person name="Lee K."/>
            <person name="Suh M."/>
            <person name="Eom M."/>
            <person name="Kim J.-S."/>
            <person name="Kim D.-S."/>
            <person name="Ko S.-H."/>
            <person name="Shin Y."/>
            <person name="Lee J.-S."/>
        </authorList>
    </citation>
    <scope>NUCLEOTIDE SEQUENCE</scope>
    <source>
        <strain evidence="3">N237</strain>
    </source>
</reference>
<name>A0ABY4QYA0_9ACTN</name>
<protein>
    <submittedName>
        <fullName evidence="3">Endonuclease/exonuclease/phosphatase family protein</fullName>
    </submittedName>
</protein>
<dbReference type="Gene3D" id="3.60.10.10">
    <property type="entry name" value="Endonuclease/exonuclease/phosphatase"/>
    <property type="match status" value="1"/>
</dbReference>
<feature type="transmembrane region" description="Helical" evidence="1">
    <location>
        <begin position="64"/>
        <end position="86"/>
    </location>
</feature>
<dbReference type="SUPFAM" id="SSF56219">
    <property type="entry name" value="DNase I-like"/>
    <property type="match status" value="1"/>
</dbReference>
<evidence type="ECO:0000256" key="1">
    <source>
        <dbReference type="SAM" id="Phobius"/>
    </source>
</evidence>
<keyword evidence="1" id="KW-0812">Transmembrane</keyword>